<comment type="caution">
    <text evidence="1">The sequence shown here is derived from an EMBL/GenBank/DDBJ whole genome shotgun (WGS) entry which is preliminary data.</text>
</comment>
<accession>A0A0F9FWT5</accession>
<gene>
    <name evidence="1" type="ORF">LCGC14_2191600</name>
</gene>
<protein>
    <submittedName>
        <fullName evidence="1">Uncharacterized protein</fullName>
    </submittedName>
</protein>
<organism evidence="1">
    <name type="scientific">marine sediment metagenome</name>
    <dbReference type="NCBI Taxonomy" id="412755"/>
    <lineage>
        <taxon>unclassified sequences</taxon>
        <taxon>metagenomes</taxon>
        <taxon>ecological metagenomes</taxon>
    </lineage>
</organism>
<proteinExistence type="predicted"/>
<feature type="non-terminal residue" evidence="1">
    <location>
        <position position="1"/>
    </location>
</feature>
<dbReference type="EMBL" id="LAZR01028701">
    <property type="protein sequence ID" value="KKL61805.1"/>
    <property type="molecule type" value="Genomic_DNA"/>
</dbReference>
<sequence>LNGGDKKFDPMDIDLSEIRTLSEALPKDGNIDINNAEVMATKYLKGADICAELLAIATTYAQKADTLKKKEFGEAALVRSIKAGIKTDKSRAWYADTDDQYIEACNRYSEAIAFARWVNNKYESFIRIHYLCKKILDRGYAHEKTAGFNGSSDSDNEQTW</sequence>
<reference evidence="1" key="1">
    <citation type="journal article" date="2015" name="Nature">
        <title>Complex archaea that bridge the gap between prokaryotes and eukaryotes.</title>
        <authorList>
            <person name="Spang A."/>
            <person name="Saw J.H."/>
            <person name="Jorgensen S.L."/>
            <person name="Zaremba-Niedzwiedzka K."/>
            <person name="Martijn J."/>
            <person name="Lind A.E."/>
            <person name="van Eijk R."/>
            <person name="Schleper C."/>
            <person name="Guy L."/>
            <person name="Ettema T.J."/>
        </authorList>
    </citation>
    <scope>NUCLEOTIDE SEQUENCE</scope>
</reference>
<evidence type="ECO:0000313" key="1">
    <source>
        <dbReference type="EMBL" id="KKL61805.1"/>
    </source>
</evidence>
<dbReference type="AlphaFoldDB" id="A0A0F9FWT5"/>
<name>A0A0F9FWT5_9ZZZZ</name>